<dbReference type="Ensembl" id="ENSAZOT00000014614.1">
    <property type="protein sequence ID" value="ENSAZOP00000013600.1"/>
    <property type="gene ID" value="ENSAZOG00000008771.1"/>
</dbReference>
<keyword evidence="12 18" id="KW-0505">Motor protein</keyword>
<dbReference type="GO" id="GO:0016459">
    <property type="term" value="C:myosin complex"/>
    <property type="evidence" value="ECO:0007669"/>
    <property type="project" value="UniProtKB-KW"/>
</dbReference>
<dbReference type="InterPro" id="IPR052409">
    <property type="entry name" value="Myosin-III_kinase_activity"/>
</dbReference>
<dbReference type="Gene3D" id="1.20.5.190">
    <property type="match status" value="1"/>
</dbReference>
<accession>A0A8B9ZSV5</accession>
<evidence type="ECO:0000256" key="8">
    <source>
        <dbReference type="ARBA" id="ARBA00022741"/>
    </source>
</evidence>
<feature type="compositionally biased region" description="Pro residues" evidence="20">
    <location>
        <begin position="1"/>
        <end position="27"/>
    </location>
</feature>
<evidence type="ECO:0000313" key="24">
    <source>
        <dbReference type="Proteomes" id="UP000694549"/>
    </source>
</evidence>
<name>A0A8B9ZSV5_9AVES</name>
<dbReference type="EC" id="2.7.11.1" evidence="3"/>
<dbReference type="InterPro" id="IPR000048">
    <property type="entry name" value="IQ_motif_EF-hand-BS"/>
</dbReference>
<dbReference type="GO" id="GO:0030832">
    <property type="term" value="P:regulation of actin filament length"/>
    <property type="evidence" value="ECO:0007669"/>
    <property type="project" value="TreeGrafter"/>
</dbReference>
<dbReference type="SUPFAM" id="SSF52540">
    <property type="entry name" value="P-loop containing nucleoside triphosphate hydrolases"/>
    <property type="match status" value="1"/>
</dbReference>
<feature type="region of interest" description="Disordered" evidence="20">
    <location>
        <begin position="1"/>
        <end position="77"/>
    </location>
</feature>
<dbReference type="GO" id="GO:0000146">
    <property type="term" value="F:microfilament motor activity"/>
    <property type="evidence" value="ECO:0007669"/>
    <property type="project" value="TreeGrafter"/>
</dbReference>
<keyword evidence="17" id="KW-0727">SH2 domain</keyword>
<keyword evidence="8 18" id="KW-0547">Nucleotide-binding</keyword>
<dbReference type="GO" id="GO:0004674">
    <property type="term" value="F:protein serine/threonine kinase activity"/>
    <property type="evidence" value="ECO:0007669"/>
    <property type="project" value="UniProtKB-KW"/>
</dbReference>
<evidence type="ECO:0000256" key="13">
    <source>
        <dbReference type="ARBA" id="ARBA00023212"/>
    </source>
</evidence>
<dbReference type="Gene3D" id="1.10.10.820">
    <property type="match status" value="1"/>
</dbReference>
<evidence type="ECO:0000256" key="12">
    <source>
        <dbReference type="ARBA" id="ARBA00023175"/>
    </source>
</evidence>
<dbReference type="Pfam" id="PF00063">
    <property type="entry name" value="Myosin_head"/>
    <property type="match status" value="1"/>
</dbReference>
<feature type="domain" description="SH2" evidence="21">
    <location>
        <begin position="953"/>
        <end position="1044"/>
    </location>
</feature>
<dbReference type="AlphaFoldDB" id="A0A8B9ZSV5"/>
<dbReference type="Gene3D" id="6.20.240.20">
    <property type="match status" value="1"/>
</dbReference>
<comment type="catalytic activity">
    <reaction evidence="16">
        <text>L-seryl-[protein] + ATP = O-phospho-L-seryl-[protein] + ADP + H(+)</text>
        <dbReference type="Rhea" id="RHEA:17989"/>
        <dbReference type="Rhea" id="RHEA-COMP:9863"/>
        <dbReference type="Rhea" id="RHEA-COMP:11604"/>
        <dbReference type="ChEBI" id="CHEBI:15378"/>
        <dbReference type="ChEBI" id="CHEBI:29999"/>
        <dbReference type="ChEBI" id="CHEBI:30616"/>
        <dbReference type="ChEBI" id="CHEBI:83421"/>
        <dbReference type="ChEBI" id="CHEBI:456216"/>
        <dbReference type="EC" id="2.7.11.1"/>
    </reaction>
</comment>
<dbReference type="CDD" id="cd23767">
    <property type="entry name" value="IQCD"/>
    <property type="match status" value="1"/>
</dbReference>
<keyword evidence="6" id="KW-0808">Transferase</keyword>
<dbReference type="PANTHER" id="PTHR46256">
    <property type="entry name" value="AGAP011099-PA"/>
    <property type="match status" value="1"/>
</dbReference>
<evidence type="ECO:0000256" key="20">
    <source>
        <dbReference type="SAM" id="MobiDB-lite"/>
    </source>
</evidence>
<dbReference type="PROSITE" id="PS50001">
    <property type="entry name" value="SH2"/>
    <property type="match status" value="1"/>
</dbReference>
<evidence type="ECO:0000256" key="5">
    <source>
        <dbReference type="ARBA" id="ARBA00022527"/>
    </source>
</evidence>
<feature type="region of interest" description="Disordered" evidence="20">
    <location>
        <begin position="108"/>
        <end position="133"/>
    </location>
</feature>
<reference evidence="23" key="1">
    <citation type="submission" date="2025-08" db="UniProtKB">
        <authorList>
            <consortium name="Ensembl"/>
        </authorList>
    </citation>
    <scope>IDENTIFICATION</scope>
</reference>
<feature type="region of interest" description="Actin-binding" evidence="18">
    <location>
        <begin position="680"/>
        <end position="702"/>
    </location>
</feature>
<reference evidence="23" key="2">
    <citation type="submission" date="2025-09" db="UniProtKB">
        <authorList>
            <consortium name="Ensembl"/>
        </authorList>
    </citation>
    <scope>IDENTIFICATION</scope>
</reference>
<dbReference type="Gene3D" id="3.40.850.10">
    <property type="entry name" value="Kinesin motor domain"/>
    <property type="match status" value="1"/>
</dbReference>
<keyword evidence="13" id="KW-0206">Cytoskeleton</keyword>
<dbReference type="GO" id="GO:0003779">
    <property type="term" value="F:actin binding"/>
    <property type="evidence" value="ECO:0007669"/>
    <property type="project" value="UniProtKB-KW"/>
</dbReference>
<dbReference type="PRINTS" id="PR00193">
    <property type="entry name" value="MYOSINHEAVY"/>
</dbReference>
<feature type="coiled-coil region" evidence="19">
    <location>
        <begin position="816"/>
        <end position="854"/>
    </location>
</feature>
<dbReference type="Pfam" id="PF00612">
    <property type="entry name" value="IQ"/>
    <property type="match status" value="1"/>
</dbReference>
<evidence type="ECO:0000256" key="4">
    <source>
        <dbReference type="ARBA" id="ARBA00022490"/>
    </source>
</evidence>
<keyword evidence="4" id="KW-0963">Cytoplasm</keyword>
<protein>
    <recommendedName>
        <fullName evidence="3">non-specific serine/threonine protein kinase</fullName>
        <ecNumber evidence="3">2.7.11.1</ecNumber>
    </recommendedName>
</protein>
<dbReference type="Gene3D" id="1.20.120.720">
    <property type="entry name" value="Myosin VI head, motor domain, U50 subdomain"/>
    <property type="match status" value="1"/>
</dbReference>
<sequence>MAPVPVPPRLTRPRRPLPAPAPRPPPRVQMAAPPHRAAPGRSGGSGGEGRAEPGRLRGAGSGMMPPGEPQPPAGSMGNLAALAELDEASLLQGLRERFLRQQVYVSAAGGRGGGAGGGGGRGGGPGRRGAGLTALPSRRQTDVGDILIALNPFQPLQLYGREVSEQYRCHDEGSLPPHIFAVADRAYHAMLGRRGARPQSQCIVISGESGAGKTESTKLLLQHIMNLCKGNSQLEQQILQVNPLLEAFGNAQTVMNDNSSRFGKYIQLRFQNNTVRGAKLSEYLLEKSRVVQHDTGERNFHIFYYMFAGLSSEEKEMYGLLDPSLYRYISGQFGTEDVARRWKQKYQEVCNALDMVGFQEQEQVDMQAILAGVLSLGNVTFEPPESNGSLKMSEASRGWLKAAAGQFGVQEDELLKCLICTMSVTRGEQIQRFHTQQQAEDARDSIAKVAYGRVFGWIVSKINELLAENVDPEVELREIGILDIFGFENFAVNRFEQLCINLANEQLQHFFNHHIFQLEQAAYRAEELSWETITFNNNEPILNLLLAKPLGLLSLLDEQSAFPQATDKTFVDKLNSSFKGNLHFQPARGRVLGFSIIHYAGKVQYTADGFLEKNRDTLPANVRGLFINSITPLLSMLFTATISRTGTLMPHVKAKIVPEADNKFNSTRKQSAGAQFRHSLMVLMERMYSANPHFVRCIKPNSQKEPGVVDNQMLLQQLRYNGLLETIRIRRDGFSWRPSFEEFAERYGILLVKPDVSLNKESCLKILQSTDVTGWICGKSRLFFKYWHQEQLAKYVERLERAAVVIQKVFRGFRCRKSYLELVAELRAQAQRQQEEAERERSRQQAMEAEAQKRISLPIPVPRKRLPRPYPHPQTVPDMPPQPPVPRPRSKLTEFTPFDNFLHPTGPRPVPGTEEQTGEEAKMRQLKRGATLRWFRETQAQKVMQDDGAFPSWLHGMISRREAENLLIDKPLGCFLVRISQSRPGYTLTYRGEGRCRHYMIEMQPNTRYVILGEDRAHTSLTELVQYHQTVGIQPFMEKLTVPCGQNSSESLDYEDLESPTVTPAVAAEESPHEEQTSASACPADRNTLKAGAATVLRSMWFRRTKNFQEQQSLDKSKTKSSLGKAGSRQRAFPRLHSSIRVAMKEIQQFSSVPLSGSLKELQH</sequence>
<feature type="compositionally biased region" description="Low complexity" evidence="20">
    <location>
        <begin position="28"/>
        <end position="40"/>
    </location>
</feature>
<evidence type="ECO:0000259" key="21">
    <source>
        <dbReference type="PROSITE" id="PS50001"/>
    </source>
</evidence>
<evidence type="ECO:0000256" key="11">
    <source>
        <dbReference type="ARBA" id="ARBA00023123"/>
    </source>
</evidence>
<keyword evidence="5" id="KW-0723">Serine/threonine-protein kinase</keyword>
<dbReference type="InterPro" id="IPR000980">
    <property type="entry name" value="SH2"/>
</dbReference>
<comment type="subcellular location">
    <subcellularLocation>
        <location evidence="2">Cell projection</location>
    </subcellularLocation>
    <subcellularLocation>
        <location evidence="1">Cytoplasm</location>
        <location evidence="1">Cytoskeleton</location>
    </subcellularLocation>
</comment>
<evidence type="ECO:0000256" key="15">
    <source>
        <dbReference type="ARBA" id="ARBA00047899"/>
    </source>
</evidence>
<dbReference type="SMART" id="SM00242">
    <property type="entry name" value="MYSc"/>
    <property type="match status" value="1"/>
</dbReference>
<feature type="region of interest" description="Disordered" evidence="20">
    <location>
        <begin position="1108"/>
        <end position="1132"/>
    </location>
</feature>
<feature type="region of interest" description="Disordered" evidence="20">
    <location>
        <begin position="861"/>
        <end position="920"/>
    </location>
</feature>
<feature type="binding site" evidence="18">
    <location>
        <begin position="207"/>
        <end position="214"/>
    </location>
    <ligand>
        <name>ATP</name>
        <dbReference type="ChEBI" id="CHEBI:30616"/>
    </ligand>
</feature>
<feature type="compositionally biased region" description="Pro residues" evidence="20">
    <location>
        <begin position="868"/>
        <end position="887"/>
    </location>
</feature>
<dbReference type="PROSITE" id="PS50096">
    <property type="entry name" value="IQ"/>
    <property type="match status" value="1"/>
</dbReference>
<dbReference type="GO" id="GO:0005524">
    <property type="term" value="F:ATP binding"/>
    <property type="evidence" value="ECO:0007669"/>
    <property type="project" value="UniProtKB-UniRule"/>
</dbReference>
<evidence type="ECO:0000256" key="9">
    <source>
        <dbReference type="ARBA" id="ARBA00022777"/>
    </source>
</evidence>
<evidence type="ECO:0000256" key="2">
    <source>
        <dbReference type="ARBA" id="ARBA00004316"/>
    </source>
</evidence>
<dbReference type="SMART" id="SM00015">
    <property type="entry name" value="IQ"/>
    <property type="match status" value="1"/>
</dbReference>
<evidence type="ECO:0000256" key="19">
    <source>
        <dbReference type="SAM" id="Coils"/>
    </source>
</evidence>
<keyword evidence="19" id="KW-0175">Coiled coil</keyword>
<dbReference type="SUPFAM" id="SSF55550">
    <property type="entry name" value="SH2 domain"/>
    <property type="match status" value="1"/>
</dbReference>
<feature type="region of interest" description="Disordered" evidence="20">
    <location>
        <begin position="1047"/>
        <end position="1083"/>
    </location>
</feature>
<evidence type="ECO:0000313" key="23">
    <source>
        <dbReference type="Ensembl" id="ENSAZOP00000013600.1"/>
    </source>
</evidence>
<dbReference type="InterPro" id="IPR036961">
    <property type="entry name" value="Kinesin_motor_dom_sf"/>
</dbReference>
<evidence type="ECO:0000256" key="17">
    <source>
        <dbReference type="PROSITE-ProRule" id="PRU00191"/>
    </source>
</evidence>
<dbReference type="Pfam" id="PF00017">
    <property type="entry name" value="SH2"/>
    <property type="match status" value="1"/>
</dbReference>
<evidence type="ECO:0000256" key="6">
    <source>
        <dbReference type="ARBA" id="ARBA00022679"/>
    </source>
</evidence>
<keyword evidence="9" id="KW-0418">Kinase</keyword>
<evidence type="ECO:0000259" key="22">
    <source>
        <dbReference type="PROSITE" id="PS51456"/>
    </source>
</evidence>
<dbReference type="InterPro" id="IPR027417">
    <property type="entry name" value="P-loop_NTPase"/>
</dbReference>
<dbReference type="PROSITE" id="PS51456">
    <property type="entry name" value="MYOSIN_MOTOR"/>
    <property type="match status" value="1"/>
</dbReference>
<evidence type="ECO:0000256" key="1">
    <source>
        <dbReference type="ARBA" id="ARBA00004245"/>
    </source>
</evidence>
<dbReference type="PANTHER" id="PTHR46256:SF5">
    <property type="entry name" value="MYOSIN-IIIB-LIKE"/>
    <property type="match status" value="1"/>
</dbReference>
<evidence type="ECO:0000256" key="10">
    <source>
        <dbReference type="ARBA" id="ARBA00022840"/>
    </source>
</evidence>
<keyword evidence="14" id="KW-0966">Cell projection</keyword>
<evidence type="ECO:0000256" key="14">
    <source>
        <dbReference type="ARBA" id="ARBA00023273"/>
    </source>
</evidence>
<evidence type="ECO:0000256" key="3">
    <source>
        <dbReference type="ARBA" id="ARBA00012513"/>
    </source>
</evidence>
<keyword evidence="18" id="KW-0009">Actin-binding</keyword>
<evidence type="ECO:0000256" key="18">
    <source>
        <dbReference type="PROSITE-ProRule" id="PRU00782"/>
    </source>
</evidence>
<keyword evidence="11 18" id="KW-0518">Myosin</keyword>
<keyword evidence="24" id="KW-1185">Reference proteome</keyword>
<dbReference type="SMART" id="SM00252">
    <property type="entry name" value="SH2"/>
    <property type="match status" value="1"/>
</dbReference>
<dbReference type="Proteomes" id="UP000694549">
    <property type="component" value="Unplaced"/>
</dbReference>
<comment type="catalytic activity">
    <reaction evidence="15">
        <text>L-threonyl-[protein] + ATP = O-phospho-L-threonyl-[protein] + ADP + H(+)</text>
        <dbReference type="Rhea" id="RHEA:46608"/>
        <dbReference type="Rhea" id="RHEA-COMP:11060"/>
        <dbReference type="Rhea" id="RHEA-COMP:11605"/>
        <dbReference type="ChEBI" id="CHEBI:15378"/>
        <dbReference type="ChEBI" id="CHEBI:30013"/>
        <dbReference type="ChEBI" id="CHEBI:30616"/>
        <dbReference type="ChEBI" id="CHEBI:61977"/>
        <dbReference type="ChEBI" id="CHEBI:456216"/>
        <dbReference type="EC" id="2.7.11.1"/>
    </reaction>
</comment>
<dbReference type="Gene3D" id="3.30.505.10">
    <property type="entry name" value="SH2 domain"/>
    <property type="match status" value="1"/>
</dbReference>
<keyword evidence="7" id="KW-0677">Repeat</keyword>
<proteinExistence type="inferred from homology"/>
<feature type="domain" description="Myosin motor" evidence="22">
    <location>
        <begin position="141"/>
        <end position="800"/>
    </location>
</feature>
<dbReference type="InterPro" id="IPR001609">
    <property type="entry name" value="Myosin_head_motor_dom-like"/>
</dbReference>
<dbReference type="GO" id="GO:0042995">
    <property type="term" value="C:cell projection"/>
    <property type="evidence" value="ECO:0007669"/>
    <property type="project" value="UniProtKB-SubCell"/>
</dbReference>
<dbReference type="InterPro" id="IPR036860">
    <property type="entry name" value="SH2_dom_sf"/>
</dbReference>
<keyword evidence="10 18" id="KW-0067">ATP-binding</keyword>
<evidence type="ECO:0000256" key="7">
    <source>
        <dbReference type="ARBA" id="ARBA00022737"/>
    </source>
</evidence>
<dbReference type="Gene3D" id="1.20.58.530">
    <property type="match status" value="1"/>
</dbReference>
<comment type="similarity">
    <text evidence="18">Belongs to the TRAFAC class myosin-kinesin ATPase superfamily. Myosin family.</text>
</comment>
<evidence type="ECO:0000256" key="16">
    <source>
        <dbReference type="ARBA" id="ARBA00048679"/>
    </source>
</evidence>
<feature type="compositionally biased region" description="Gly residues" evidence="20">
    <location>
        <begin position="109"/>
        <end position="129"/>
    </location>
</feature>
<organism evidence="23 24">
    <name type="scientific">Anas zonorhyncha</name>
    <name type="common">Eastern spot-billed duck</name>
    <dbReference type="NCBI Taxonomy" id="75864"/>
    <lineage>
        <taxon>Eukaryota</taxon>
        <taxon>Metazoa</taxon>
        <taxon>Chordata</taxon>
        <taxon>Craniata</taxon>
        <taxon>Vertebrata</taxon>
        <taxon>Euteleostomi</taxon>
        <taxon>Archelosauria</taxon>
        <taxon>Archosauria</taxon>
        <taxon>Dinosauria</taxon>
        <taxon>Saurischia</taxon>
        <taxon>Theropoda</taxon>
        <taxon>Coelurosauria</taxon>
        <taxon>Aves</taxon>
        <taxon>Neognathae</taxon>
        <taxon>Galloanserae</taxon>
        <taxon>Anseriformes</taxon>
        <taxon>Anatidae</taxon>
        <taxon>Anatinae</taxon>
        <taxon>Anas</taxon>
    </lineage>
</organism>